<organism evidence="6 7">
    <name type="scientific">Anaerovorax odorimutans</name>
    <dbReference type="NCBI Taxonomy" id="109327"/>
    <lineage>
        <taxon>Bacteria</taxon>
        <taxon>Bacillati</taxon>
        <taxon>Bacillota</taxon>
        <taxon>Clostridia</taxon>
        <taxon>Peptostreptococcales</taxon>
        <taxon>Anaerovoracaceae</taxon>
        <taxon>Anaerovorax</taxon>
    </lineage>
</organism>
<dbReference type="GO" id="GO:0016301">
    <property type="term" value="F:kinase activity"/>
    <property type="evidence" value="ECO:0007669"/>
    <property type="project" value="UniProtKB-KW"/>
</dbReference>
<evidence type="ECO:0000259" key="5">
    <source>
        <dbReference type="Pfam" id="PF02782"/>
    </source>
</evidence>
<evidence type="ECO:0000313" key="7">
    <source>
        <dbReference type="Proteomes" id="UP001524502"/>
    </source>
</evidence>
<dbReference type="Proteomes" id="UP001524502">
    <property type="component" value="Unassembled WGS sequence"/>
</dbReference>
<dbReference type="InterPro" id="IPR043129">
    <property type="entry name" value="ATPase_NBD"/>
</dbReference>
<sequence>MDYILSFDVGTSSLKAILVNKEGQVRESAQASYEMSFMPGGMVEFDPADWWQAVTQVTREIMSGCDVPPEDVKGLVFATQACNVIAMGEDGTILRPGISWMDSRADEEAAEIVEAIGGPEVCMSLMGTLFSGVDTLPKVRWIAKNEPELFAKMKCFLDCNGYLTYRATGRMVFDIATASFLGYDRESGNIIGDLIAISGFDPEQFPPLVKSYEKVGNLTETAAKELGLTTDTAVFGGMDDMQASTIGSGNAGHEEAHVYLGTSGWAAVGTNHVAELTNGGGCIMSADPDMQLWVYSTETCCATFNWFIDNFFAAEKDSPLIPNIFAFTDHLAEGIPAGSDGVIFQPWLSGERSPIQDVFIRGGFLNIGMSTTRAHMLRAVMEAVAYNLRWCYESMEHDLGQETPAVRILGGGTKSRVWMQMFADIFNKKVEVVKDTQIAGAIGGGFAAAIGLGMYDSYDDAKQWAQVEQVYTPNEENHAVYEEAFARFKVSYEAVKDLYHDWNGKQE</sequence>
<name>A0ABT1RT81_9FIRM</name>
<protein>
    <submittedName>
        <fullName evidence="6">FGGY-family carbohydrate kinase</fullName>
    </submittedName>
</protein>
<dbReference type="InterPro" id="IPR018485">
    <property type="entry name" value="FGGY_C"/>
</dbReference>
<dbReference type="EMBL" id="JANFXK010000027">
    <property type="protein sequence ID" value="MCQ4638387.1"/>
    <property type="molecule type" value="Genomic_DNA"/>
</dbReference>
<dbReference type="InterPro" id="IPR000577">
    <property type="entry name" value="Carb_kinase_FGGY"/>
</dbReference>
<dbReference type="InterPro" id="IPR050406">
    <property type="entry name" value="FGGY_Carb_Kinase"/>
</dbReference>
<dbReference type="PANTHER" id="PTHR43095">
    <property type="entry name" value="SUGAR KINASE"/>
    <property type="match status" value="1"/>
</dbReference>
<dbReference type="Pfam" id="PF02782">
    <property type="entry name" value="FGGY_C"/>
    <property type="match status" value="1"/>
</dbReference>
<dbReference type="PANTHER" id="PTHR43095:SF5">
    <property type="entry name" value="XYLULOSE KINASE"/>
    <property type="match status" value="1"/>
</dbReference>
<feature type="domain" description="Carbohydrate kinase FGGY N-terminal" evidence="4">
    <location>
        <begin position="3"/>
        <end position="247"/>
    </location>
</feature>
<accession>A0ABT1RT81</accession>
<evidence type="ECO:0000259" key="4">
    <source>
        <dbReference type="Pfam" id="PF00370"/>
    </source>
</evidence>
<evidence type="ECO:0000256" key="3">
    <source>
        <dbReference type="ARBA" id="ARBA00022777"/>
    </source>
</evidence>
<proteinExistence type="inferred from homology"/>
<keyword evidence="7" id="KW-1185">Reference proteome</keyword>
<keyword evidence="3 6" id="KW-0418">Kinase</keyword>
<evidence type="ECO:0000256" key="1">
    <source>
        <dbReference type="ARBA" id="ARBA00009156"/>
    </source>
</evidence>
<dbReference type="SUPFAM" id="SSF53067">
    <property type="entry name" value="Actin-like ATPase domain"/>
    <property type="match status" value="2"/>
</dbReference>
<feature type="domain" description="Carbohydrate kinase FGGY C-terminal" evidence="5">
    <location>
        <begin position="305"/>
        <end position="450"/>
    </location>
</feature>
<comment type="similarity">
    <text evidence="1">Belongs to the FGGY kinase family.</text>
</comment>
<evidence type="ECO:0000313" key="6">
    <source>
        <dbReference type="EMBL" id="MCQ4638387.1"/>
    </source>
</evidence>
<dbReference type="CDD" id="cd07805">
    <property type="entry name" value="ASKHA_NBD_FGGY_CvXK-like"/>
    <property type="match status" value="1"/>
</dbReference>
<dbReference type="RefSeq" id="WP_256133585.1">
    <property type="nucleotide sequence ID" value="NZ_JANFXK010000027.1"/>
</dbReference>
<dbReference type="InterPro" id="IPR018484">
    <property type="entry name" value="FGGY_N"/>
</dbReference>
<keyword evidence="2" id="KW-0808">Transferase</keyword>
<reference evidence="6 7" key="1">
    <citation type="submission" date="2022-06" db="EMBL/GenBank/DDBJ databases">
        <title>Isolation of gut microbiota from human fecal samples.</title>
        <authorList>
            <person name="Pamer E.G."/>
            <person name="Barat B."/>
            <person name="Waligurski E."/>
            <person name="Medina S."/>
            <person name="Paddock L."/>
            <person name="Mostad J."/>
        </authorList>
    </citation>
    <scope>NUCLEOTIDE SEQUENCE [LARGE SCALE GENOMIC DNA]</scope>
    <source>
        <strain evidence="6 7">SL.3.17</strain>
    </source>
</reference>
<dbReference type="Pfam" id="PF00370">
    <property type="entry name" value="FGGY_N"/>
    <property type="match status" value="1"/>
</dbReference>
<dbReference type="PIRSF" id="PIRSF000538">
    <property type="entry name" value="GlpK"/>
    <property type="match status" value="1"/>
</dbReference>
<comment type="caution">
    <text evidence="6">The sequence shown here is derived from an EMBL/GenBank/DDBJ whole genome shotgun (WGS) entry which is preliminary data.</text>
</comment>
<evidence type="ECO:0000256" key="2">
    <source>
        <dbReference type="ARBA" id="ARBA00022679"/>
    </source>
</evidence>
<dbReference type="Gene3D" id="3.30.420.40">
    <property type="match status" value="2"/>
</dbReference>
<gene>
    <name evidence="6" type="ORF">NE619_16780</name>
</gene>